<keyword evidence="9" id="KW-1185">Reference proteome</keyword>
<dbReference type="Pfam" id="PF21304">
    <property type="entry name" value="T3S_SPI-1_N0"/>
    <property type="match status" value="1"/>
</dbReference>
<dbReference type="InterPro" id="IPR004846">
    <property type="entry name" value="T2SS/T3SS_dom"/>
</dbReference>
<dbReference type="GO" id="GO:0030257">
    <property type="term" value="C:type III protein secretion system complex"/>
    <property type="evidence" value="ECO:0007669"/>
    <property type="project" value="UniProtKB-UniRule"/>
</dbReference>
<sequence precursor="true">MKQILLIKSALGALLLLLLVGADAATALPSEQSVEPQGYVARQDGLKGLFEAVSSRLKKPIILSKLAVRKQVSGEFDLSNPQAILEQMSQQLGLIWYHDGQAIYVYDSSETRNAVIALRNISLSAFNAFLRKSALYDRRYPLRGDEQSRTFYVSGPPVFVELVMNAAKFMDSQRGEVEGQQQKIEVIRLNNTFVGDRSYELRDQKITIPGVASVIASLLKNEESGADVMVGAGKPVAPIAPVAPPMPDFPAVNKQAEAEPYRPPMSLPEALKSKPVVSNIRVIANPDTNSLLVRGSPEQVRFVRDLVGELDVAKRHVELSLWIIDLQKDDLDQLGVNWQGGVGIANKLGVTFNNQGSMSTLDGARFIASIMALSQDKKANVVSRPVVLTQENVPALFDNSRTFYTQLIGERSVELQHVTYGTMVNVLPRFSADDQIEMSLNIEDGSEIPQGNSDTKTALPTVGRTRISTVARVPKDKSLLIGGYTRDSSTDDVGKIPLVGDLPVVGRLFRYQQRNSSNLVRVFLIQPRQIEEPFVRDASSLAAEVIRQPDAGTVQQDVRQYMDRSSGHQ</sequence>
<evidence type="ECO:0000256" key="3">
    <source>
        <dbReference type="HAMAP-Rule" id="MF_02219"/>
    </source>
</evidence>
<evidence type="ECO:0000259" key="7">
    <source>
        <dbReference type="Pfam" id="PF21304"/>
    </source>
</evidence>
<evidence type="ECO:0000256" key="4">
    <source>
        <dbReference type="RuleBase" id="RU004004"/>
    </source>
</evidence>
<dbReference type="KEGG" id="iod:EJO50_04975"/>
<dbReference type="GO" id="GO:0015627">
    <property type="term" value="C:type II protein secretion system complex"/>
    <property type="evidence" value="ECO:0007669"/>
    <property type="project" value="TreeGrafter"/>
</dbReference>
<feature type="domain" description="Type II/III secretion system secretin-like" evidence="5">
    <location>
        <begin position="372"/>
        <end position="528"/>
    </location>
</feature>
<keyword evidence="3" id="KW-0653">Protein transport</keyword>
<evidence type="ECO:0000313" key="8">
    <source>
        <dbReference type="EMBL" id="AZN35890.1"/>
    </source>
</evidence>
<keyword evidence="3 4" id="KW-0813">Transport</keyword>
<dbReference type="Gene3D" id="3.55.50.30">
    <property type="match status" value="1"/>
</dbReference>
<dbReference type="PANTHER" id="PTHR30332:SF5">
    <property type="entry name" value="SPI-1 TYPE 3 SECRETION SYSTEM SECRETIN"/>
    <property type="match status" value="1"/>
</dbReference>
<gene>
    <name evidence="3" type="primary">sctC</name>
    <name evidence="8" type="ORF">EJO50_04975</name>
</gene>
<dbReference type="EMBL" id="CP034433">
    <property type="protein sequence ID" value="AZN35890.1"/>
    <property type="molecule type" value="Genomic_DNA"/>
</dbReference>
<dbReference type="InterPro" id="IPR003522">
    <property type="entry name" value="T3SS_OM_pore_YscC"/>
</dbReference>
<comment type="subunit">
    <text evidence="3">The core secretion machinery of the T3SS is composed of approximately 20 different proteins, including cytoplasmic components, a base, an export apparatus and a needle. This subunit is part of the base, which anchors the injectisome in the bacterial cell envelope. Forms a stable homooligomeric complex.</text>
</comment>
<feature type="domain" description="NolW-like" evidence="6">
    <location>
        <begin position="114"/>
        <end position="174"/>
    </location>
</feature>
<comment type="subcellular location">
    <subcellularLocation>
        <location evidence="1 3 4">Cell outer membrane</location>
    </subcellularLocation>
</comment>
<dbReference type="InterPro" id="IPR038591">
    <property type="entry name" value="NolW-like_sf"/>
</dbReference>
<dbReference type="NCBIfam" id="TIGR02516">
    <property type="entry name" value="type_III_yscC"/>
    <property type="match status" value="1"/>
</dbReference>
<evidence type="ECO:0000259" key="6">
    <source>
        <dbReference type="Pfam" id="PF03958"/>
    </source>
</evidence>
<evidence type="ECO:0000313" key="9">
    <source>
        <dbReference type="Proteomes" id="UP000282438"/>
    </source>
</evidence>
<dbReference type="PRINTS" id="PR01337">
    <property type="entry name" value="TYPE3OMGPROT"/>
</dbReference>
<dbReference type="GO" id="GO:0009279">
    <property type="term" value="C:cell outer membrane"/>
    <property type="evidence" value="ECO:0007669"/>
    <property type="project" value="UniProtKB-SubCell"/>
</dbReference>
<feature type="signal peptide" evidence="3">
    <location>
        <begin position="1"/>
        <end position="24"/>
    </location>
</feature>
<accession>A0A3S8ZQX6</accession>
<dbReference type="InterPro" id="IPR005644">
    <property type="entry name" value="NolW-like"/>
</dbReference>
<keyword evidence="3" id="KW-0472">Membrane</keyword>
<organism evidence="8 9">
    <name type="scientific">Iodobacter ciconiae</name>
    <dbReference type="NCBI Taxonomy" id="2496266"/>
    <lineage>
        <taxon>Bacteria</taxon>
        <taxon>Pseudomonadati</taxon>
        <taxon>Pseudomonadota</taxon>
        <taxon>Betaproteobacteria</taxon>
        <taxon>Neisseriales</taxon>
        <taxon>Chitinibacteraceae</taxon>
        <taxon>Iodobacter</taxon>
    </lineage>
</organism>
<dbReference type="InterPro" id="IPR049034">
    <property type="entry name" value="T3S_SPI-1_N0"/>
</dbReference>
<keyword evidence="3" id="KW-0998">Cell outer membrane</keyword>
<evidence type="ECO:0000256" key="1">
    <source>
        <dbReference type="ARBA" id="ARBA00004442"/>
    </source>
</evidence>
<dbReference type="Proteomes" id="UP000282438">
    <property type="component" value="Chromosome"/>
</dbReference>
<reference evidence="8 9" key="1">
    <citation type="submission" date="2018-12" db="EMBL/GenBank/DDBJ databases">
        <title>Complete genome sequence of Iodobacter sp. H11R3.</title>
        <authorList>
            <person name="Bae J.-W."/>
        </authorList>
    </citation>
    <scope>NUCLEOTIDE SEQUENCE [LARGE SCALE GENOMIC DNA]</scope>
    <source>
        <strain evidence="8 9">H11R3</strain>
    </source>
</reference>
<keyword evidence="2 3" id="KW-0732">Signal</keyword>
<dbReference type="OrthoDB" id="9779724at2"/>
<dbReference type="InterPro" id="IPR050810">
    <property type="entry name" value="Bact_Secretion_Sys_Channel"/>
</dbReference>
<dbReference type="Gene3D" id="3.30.1370.120">
    <property type="match status" value="2"/>
</dbReference>
<evidence type="ECO:0000256" key="2">
    <source>
        <dbReference type="ARBA" id="ARBA00022729"/>
    </source>
</evidence>
<dbReference type="Pfam" id="PF00263">
    <property type="entry name" value="Secretin"/>
    <property type="match status" value="1"/>
</dbReference>
<keyword evidence="3" id="KW-0811">Translocation</keyword>
<dbReference type="PANTHER" id="PTHR30332">
    <property type="entry name" value="PROBABLE GENERAL SECRETION PATHWAY PROTEIN D"/>
    <property type="match status" value="1"/>
</dbReference>
<proteinExistence type="inferred from homology"/>
<dbReference type="RefSeq" id="WP_125972047.1">
    <property type="nucleotide sequence ID" value="NZ_CP034433.1"/>
</dbReference>
<feature type="chain" id="PRO_5026408092" description="Type 3 secretion system secretin" evidence="3">
    <location>
        <begin position="25"/>
        <end position="569"/>
    </location>
</feature>
<feature type="domain" description="NolW-like" evidence="6">
    <location>
        <begin position="185"/>
        <end position="315"/>
    </location>
</feature>
<dbReference type="Pfam" id="PF03958">
    <property type="entry name" value="Secretin_N"/>
    <property type="match status" value="2"/>
</dbReference>
<dbReference type="AlphaFoldDB" id="A0A3S8ZQX6"/>
<dbReference type="GO" id="GO:0030254">
    <property type="term" value="P:protein secretion by the type III secretion system"/>
    <property type="evidence" value="ECO:0007669"/>
    <property type="project" value="UniProtKB-UniRule"/>
</dbReference>
<protein>
    <recommendedName>
        <fullName evidence="3">Type 3 secretion system secretin</fullName>
        <shortName evidence="3">T3SS secretin</shortName>
    </recommendedName>
</protein>
<feature type="domain" description="SPI-1 type 3 secretion system secretin N0" evidence="7">
    <location>
        <begin position="39"/>
        <end position="107"/>
    </location>
</feature>
<comment type="function">
    <text evidence="3">Component of the type III secretion system (T3SS), also called injectisome, which is used to inject bacterial effector proteins into eukaryotic host cells. Forms a ring-shaped multimeric structure with an apparent central pore in the outer membrane.</text>
</comment>
<name>A0A3S8ZQX6_9NEIS</name>
<comment type="similarity">
    <text evidence="3">Belongs to the bacterial secretin family. T3SS SctC subfamily.</text>
</comment>
<dbReference type="HAMAP" id="MF_02219">
    <property type="entry name" value="Type_III_secretin"/>
    <property type="match status" value="1"/>
</dbReference>
<evidence type="ECO:0000259" key="5">
    <source>
        <dbReference type="Pfam" id="PF00263"/>
    </source>
</evidence>